<dbReference type="InterPro" id="IPR041382">
    <property type="entry name" value="SH3_16"/>
</dbReference>
<dbReference type="Pfam" id="PF00877">
    <property type="entry name" value="NLPC_P60"/>
    <property type="match status" value="1"/>
</dbReference>
<comment type="similarity">
    <text evidence="1">Belongs to the peptidase C40 family.</text>
</comment>
<dbReference type="GO" id="GO:0008234">
    <property type="term" value="F:cysteine-type peptidase activity"/>
    <property type="evidence" value="ECO:0007669"/>
    <property type="project" value="UniProtKB-KW"/>
</dbReference>
<feature type="domain" description="NlpC/P60" evidence="5">
    <location>
        <begin position="157"/>
        <end position="282"/>
    </location>
</feature>
<dbReference type="InterPro" id="IPR051794">
    <property type="entry name" value="PG_Endopeptidase_C40"/>
</dbReference>
<dbReference type="GO" id="GO:0006508">
    <property type="term" value="P:proteolysis"/>
    <property type="evidence" value="ECO:0007669"/>
    <property type="project" value="UniProtKB-KW"/>
</dbReference>
<dbReference type="PROSITE" id="PS51935">
    <property type="entry name" value="NLPC_P60"/>
    <property type="match status" value="1"/>
</dbReference>
<evidence type="ECO:0000313" key="7">
    <source>
        <dbReference type="Proteomes" id="UP000248795"/>
    </source>
</evidence>
<keyword evidence="7" id="KW-1185">Reference proteome</keyword>
<dbReference type="SUPFAM" id="SSF54001">
    <property type="entry name" value="Cysteine proteinases"/>
    <property type="match status" value="1"/>
</dbReference>
<dbReference type="PANTHER" id="PTHR47359">
    <property type="entry name" value="PEPTIDOGLYCAN DL-ENDOPEPTIDASE CWLO"/>
    <property type="match status" value="1"/>
</dbReference>
<sequence>MSTLDPRLHAFRQDLADAALAGQVQAERFVAPRLMQVIEPVVTVHKAPRFDAMQLTQALFGEEVKVFLEEEGWAWVQLVKDGYVGYVNGNALSPHVVTPTHRIAVPSTFMYPEPNLKAVPAIPLTLNAQVTVTAESGVYSQLSNGRFIFTAHAKPVHDAETDFVAVAEMFRHVPYYWGGKSVQGLDCSGLVQLSLEACGRAALRDSDMQEQTLGERLLVNDLDGLKRGDLVFWNGHVGIMVDDRTLLHANGHHMMVVAEPLEDAVDRIAARYGQVTSVRRMAF</sequence>
<gene>
    <name evidence="6" type="ORF">DK847_02575</name>
</gene>
<dbReference type="Proteomes" id="UP000248795">
    <property type="component" value="Unassembled WGS sequence"/>
</dbReference>
<name>A0A2W2BES1_9HYPH</name>
<dbReference type="RefSeq" id="WP_111196036.1">
    <property type="nucleotide sequence ID" value="NZ_QKVK01000001.1"/>
</dbReference>
<dbReference type="EMBL" id="QKVK01000001">
    <property type="protein sequence ID" value="PZF78708.1"/>
    <property type="molecule type" value="Genomic_DNA"/>
</dbReference>
<evidence type="ECO:0000256" key="3">
    <source>
        <dbReference type="ARBA" id="ARBA00022801"/>
    </source>
</evidence>
<dbReference type="PANTHER" id="PTHR47359:SF3">
    <property type="entry name" value="NLP_P60 DOMAIN-CONTAINING PROTEIN-RELATED"/>
    <property type="match status" value="1"/>
</dbReference>
<comment type="caution">
    <text evidence="6">The sequence shown here is derived from an EMBL/GenBank/DDBJ whole genome shotgun (WGS) entry which is preliminary data.</text>
</comment>
<accession>A0A2W2BES1</accession>
<evidence type="ECO:0000259" key="5">
    <source>
        <dbReference type="PROSITE" id="PS51935"/>
    </source>
</evidence>
<dbReference type="Pfam" id="PF18348">
    <property type="entry name" value="SH3_16"/>
    <property type="match status" value="1"/>
</dbReference>
<evidence type="ECO:0000256" key="2">
    <source>
        <dbReference type="ARBA" id="ARBA00022670"/>
    </source>
</evidence>
<dbReference type="Gene3D" id="3.90.1720.10">
    <property type="entry name" value="endopeptidase domain like (from Nostoc punctiforme)"/>
    <property type="match status" value="1"/>
</dbReference>
<evidence type="ECO:0000256" key="1">
    <source>
        <dbReference type="ARBA" id="ARBA00007074"/>
    </source>
</evidence>
<evidence type="ECO:0000313" key="6">
    <source>
        <dbReference type="EMBL" id="PZF78708.1"/>
    </source>
</evidence>
<dbReference type="InterPro" id="IPR038765">
    <property type="entry name" value="Papain-like_cys_pep_sf"/>
</dbReference>
<keyword evidence="4" id="KW-0788">Thiol protease</keyword>
<dbReference type="InterPro" id="IPR000064">
    <property type="entry name" value="NLP_P60_dom"/>
</dbReference>
<organism evidence="6 7">
    <name type="scientific">Aestuariivirga litoralis</name>
    <dbReference type="NCBI Taxonomy" id="2650924"/>
    <lineage>
        <taxon>Bacteria</taxon>
        <taxon>Pseudomonadati</taxon>
        <taxon>Pseudomonadota</taxon>
        <taxon>Alphaproteobacteria</taxon>
        <taxon>Hyphomicrobiales</taxon>
        <taxon>Aestuariivirgaceae</taxon>
        <taxon>Aestuariivirga</taxon>
    </lineage>
</organism>
<dbReference type="AlphaFoldDB" id="A0A2W2BES1"/>
<evidence type="ECO:0000256" key="4">
    <source>
        <dbReference type="ARBA" id="ARBA00022807"/>
    </source>
</evidence>
<keyword evidence="2" id="KW-0645">Protease</keyword>
<keyword evidence="3" id="KW-0378">Hydrolase</keyword>
<proteinExistence type="inferred from homology"/>
<reference evidence="7" key="1">
    <citation type="submission" date="2018-06" db="EMBL/GenBank/DDBJ databases">
        <title>Aestuariibacter litoralis strain KCTC 52945T.</title>
        <authorList>
            <person name="Li X."/>
            <person name="Salam N."/>
            <person name="Li J.-L."/>
            <person name="Chen Y.-M."/>
            <person name="Yang Z.-W."/>
            <person name="Zhang L.-Y."/>
            <person name="Han M.-X."/>
            <person name="Xiao M."/>
            <person name="Li W.-J."/>
        </authorList>
    </citation>
    <scope>NUCLEOTIDE SEQUENCE [LARGE SCALE GENOMIC DNA]</scope>
    <source>
        <strain evidence="7">KCTC 52945</strain>
    </source>
</reference>
<dbReference type="Gene3D" id="2.30.30.40">
    <property type="entry name" value="SH3 Domains"/>
    <property type="match status" value="1"/>
</dbReference>
<protein>
    <submittedName>
        <fullName evidence="6">Peptidase P60</fullName>
    </submittedName>
</protein>